<sequence length="30" mass="3435">MYFTNINTWYLDRIIWLLAGCLTLSGTALA</sequence>
<protein>
    <submittedName>
        <fullName evidence="1">Uncharacterized protein</fullName>
    </submittedName>
</protein>
<dbReference type="Proteomes" id="UP000216752">
    <property type="component" value="Chromosome"/>
</dbReference>
<evidence type="ECO:0000313" key="2">
    <source>
        <dbReference type="Proteomes" id="UP000216752"/>
    </source>
</evidence>
<evidence type="ECO:0000313" key="1">
    <source>
        <dbReference type="EMBL" id="XFO65696.1"/>
    </source>
</evidence>
<organism evidence="1 2">
    <name type="scientific">Sporomusa silvacetica DSM 10669</name>
    <dbReference type="NCBI Taxonomy" id="1123289"/>
    <lineage>
        <taxon>Bacteria</taxon>
        <taxon>Bacillati</taxon>
        <taxon>Bacillota</taxon>
        <taxon>Negativicutes</taxon>
        <taxon>Selenomonadales</taxon>
        <taxon>Sporomusaceae</taxon>
        <taxon>Sporomusa</taxon>
    </lineage>
</organism>
<proteinExistence type="predicted"/>
<reference evidence="1" key="1">
    <citation type="submission" date="2024-05" db="EMBL/GenBank/DDBJ databases">
        <title>Isolation and characterization of Sporomusa carbonis sp. nov., a carboxydotrophic hydrogenogen in the genus of Sporomusa isolated from a charcoal burning pile.</title>
        <authorList>
            <person name="Boeer T."/>
            <person name="Rosenbaum F."/>
            <person name="Eysell L."/>
            <person name="Mueller V."/>
            <person name="Daniel R."/>
            <person name="Poehlein A."/>
        </authorList>
    </citation>
    <scope>NUCLEOTIDE SEQUENCE [LARGE SCALE GENOMIC DNA]</scope>
    <source>
        <strain evidence="1">DSM 10669</strain>
    </source>
</reference>
<gene>
    <name evidence="1" type="ORF">SPSIL_018360</name>
</gene>
<name>A0ABZ3IJ37_9FIRM</name>
<dbReference type="EMBL" id="CP155573">
    <property type="protein sequence ID" value="XFO65696.1"/>
    <property type="molecule type" value="Genomic_DNA"/>
</dbReference>
<keyword evidence="2" id="KW-1185">Reference proteome</keyword>
<accession>A0ABZ3IJ37</accession>